<organism evidence="2 3">
    <name type="scientific">Mycoavidus cysteinexigens</name>
    <dbReference type="NCBI Taxonomy" id="1553431"/>
    <lineage>
        <taxon>Bacteria</taxon>
        <taxon>Pseudomonadati</taxon>
        <taxon>Pseudomonadota</taxon>
        <taxon>Betaproteobacteria</taxon>
        <taxon>Burkholderiales</taxon>
        <taxon>Burkholderiaceae</taxon>
        <taxon>Mycoavidus</taxon>
    </lineage>
</organism>
<sequence length="173" mass="18716">MRKPLGKMISPVFCVFLIVSAFSMLNAGCSTLFRPHEKRAHAVLLPTLGSNARGTVNFIERVDGMQVTYNLVGLPPNSDYSFLIYERGHCNAFSARDSGQVFDPSRWSGGSARPAGNMPNIRADANGGATGFVVVTELTLDGIRSVVGRSVVVLRNEDASLEKTRLACGVIRR</sequence>
<dbReference type="KEGG" id="mcys:MCB1EB_1138"/>
<dbReference type="GO" id="GO:0005507">
    <property type="term" value="F:copper ion binding"/>
    <property type="evidence" value="ECO:0007669"/>
    <property type="project" value="InterPro"/>
</dbReference>
<dbReference type="Gene3D" id="2.60.40.200">
    <property type="entry name" value="Superoxide dismutase, copper/zinc binding domain"/>
    <property type="match status" value="1"/>
</dbReference>
<dbReference type="Proteomes" id="UP000282597">
    <property type="component" value="Chromosome"/>
</dbReference>
<gene>
    <name evidence="2" type="ORF">MCB1EB_1138</name>
</gene>
<dbReference type="InterPro" id="IPR001424">
    <property type="entry name" value="SOD_Cu_Zn_dom"/>
</dbReference>
<evidence type="ECO:0000313" key="2">
    <source>
        <dbReference type="EMBL" id="BBE09299.1"/>
    </source>
</evidence>
<evidence type="ECO:0000313" key="3">
    <source>
        <dbReference type="Proteomes" id="UP000282597"/>
    </source>
</evidence>
<comment type="similarity">
    <text evidence="1">Belongs to the Cu-Zn superoxide dismutase family.</text>
</comment>
<name>A0A2Z6EV11_9BURK</name>
<dbReference type="Pfam" id="PF00080">
    <property type="entry name" value="Sod_Cu"/>
    <property type="match status" value="1"/>
</dbReference>
<dbReference type="SUPFAM" id="SSF49329">
    <property type="entry name" value="Cu,Zn superoxide dismutase-like"/>
    <property type="match status" value="1"/>
</dbReference>
<accession>A0A2Z6EV11</accession>
<evidence type="ECO:0000256" key="1">
    <source>
        <dbReference type="ARBA" id="ARBA00010457"/>
    </source>
</evidence>
<proteinExistence type="inferred from homology"/>
<reference evidence="2 3" key="1">
    <citation type="journal article" date="2018" name="Microbes Environ.">
        <title>Comparative Genomic Insights into Endofungal Lifestyles of Two Bacterial Endosymbionts, Mycoavidus cysteinexigens and Burkholderia rhizoxinica.</title>
        <authorList>
            <person name="Sharmin D."/>
            <person name="Guo Y."/>
            <person name="Nishizawa T."/>
            <person name="Ohshima S."/>
            <person name="Sato Y."/>
            <person name="Takashima Y."/>
            <person name="Narisawa K."/>
            <person name="Ohta H."/>
        </authorList>
    </citation>
    <scope>NUCLEOTIDE SEQUENCE [LARGE SCALE GENOMIC DNA]</scope>
    <source>
        <strain evidence="2 3">B1-EB</strain>
    </source>
</reference>
<dbReference type="GO" id="GO:0006801">
    <property type="term" value="P:superoxide metabolic process"/>
    <property type="evidence" value="ECO:0007669"/>
    <property type="project" value="InterPro"/>
</dbReference>
<dbReference type="InterPro" id="IPR024134">
    <property type="entry name" value="SOD_Cu/Zn_/chaperone"/>
</dbReference>
<dbReference type="AlphaFoldDB" id="A0A2Z6EV11"/>
<keyword evidence="3" id="KW-1185">Reference proteome</keyword>
<dbReference type="InterPro" id="IPR036423">
    <property type="entry name" value="SOD-like_Cu/Zn_dom_sf"/>
</dbReference>
<dbReference type="RefSeq" id="WP_026920552.1">
    <property type="nucleotide sequence ID" value="NZ_AP018150.1"/>
</dbReference>
<dbReference type="EMBL" id="AP018150">
    <property type="protein sequence ID" value="BBE09299.1"/>
    <property type="molecule type" value="Genomic_DNA"/>
</dbReference>
<protein>
    <submittedName>
        <fullName evidence="2">Superoxide dismutase (Cu-Zn)</fullName>
    </submittedName>
</protein>
<dbReference type="PANTHER" id="PTHR10003">
    <property type="entry name" value="SUPEROXIDE DISMUTASE CU-ZN -RELATED"/>
    <property type="match status" value="1"/>
</dbReference>